<dbReference type="EMBL" id="SSFD01000236">
    <property type="protein sequence ID" value="TXH82630.1"/>
    <property type="molecule type" value="Genomic_DNA"/>
</dbReference>
<evidence type="ECO:0000313" key="1">
    <source>
        <dbReference type="EMBL" id="TXH82630.1"/>
    </source>
</evidence>
<dbReference type="Gene3D" id="1.20.1600.10">
    <property type="entry name" value="Outer membrane efflux proteins (OEP)"/>
    <property type="match status" value="1"/>
</dbReference>
<evidence type="ECO:0008006" key="3">
    <source>
        <dbReference type="Google" id="ProtNLM"/>
    </source>
</evidence>
<sequence>MLPAAEKAARGADVAIQKGAMSLTDYLDTQRSLRSARIEATLARAELARASLLQRLAGDTP</sequence>
<protein>
    <recommendedName>
        <fullName evidence="3">TolC family protein</fullName>
    </recommendedName>
</protein>
<reference evidence="1 2" key="1">
    <citation type="submission" date="2018-09" db="EMBL/GenBank/DDBJ databases">
        <title>Metagenome Assembled Genomes from an Advanced Water Purification Facility.</title>
        <authorList>
            <person name="Stamps B.W."/>
            <person name="Spear J.R."/>
        </authorList>
    </citation>
    <scope>NUCLEOTIDE SEQUENCE [LARGE SCALE GENOMIC DNA]</scope>
    <source>
        <strain evidence="1">Bin_27_1</strain>
    </source>
</reference>
<dbReference type="GO" id="GO:0015562">
    <property type="term" value="F:efflux transmembrane transporter activity"/>
    <property type="evidence" value="ECO:0007669"/>
    <property type="project" value="InterPro"/>
</dbReference>
<organism evidence="1 2">
    <name type="scientific">Thauera aminoaromatica</name>
    <dbReference type="NCBI Taxonomy" id="164330"/>
    <lineage>
        <taxon>Bacteria</taxon>
        <taxon>Pseudomonadati</taxon>
        <taxon>Pseudomonadota</taxon>
        <taxon>Betaproteobacteria</taxon>
        <taxon>Rhodocyclales</taxon>
        <taxon>Zoogloeaceae</taxon>
        <taxon>Thauera</taxon>
    </lineage>
</organism>
<dbReference type="SUPFAM" id="SSF56954">
    <property type="entry name" value="Outer membrane efflux proteins (OEP)"/>
    <property type="match status" value="1"/>
</dbReference>
<accession>A0A5C7SFS8</accession>
<name>A0A5C7SFS8_THASP</name>
<comment type="caution">
    <text evidence="1">The sequence shown here is derived from an EMBL/GenBank/DDBJ whole genome shotgun (WGS) entry which is preliminary data.</text>
</comment>
<proteinExistence type="predicted"/>
<dbReference type="AlphaFoldDB" id="A0A5C7SFS8"/>
<evidence type="ECO:0000313" key="2">
    <source>
        <dbReference type="Proteomes" id="UP000321192"/>
    </source>
</evidence>
<gene>
    <name evidence="1" type="ORF">E6Q80_15050</name>
</gene>
<dbReference type="Proteomes" id="UP000321192">
    <property type="component" value="Unassembled WGS sequence"/>
</dbReference>